<proteinExistence type="predicted"/>
<dbReference type="FunFam" id="2.60.40.10:FF:000155">
    <property type="entry name" value="complement C3 isoform X1"/>
    <property type="match status" value="1"/>
</dbReference>
<evidence type="ECO:0000256" key="9">
    <source>
        <dbReference type="ARBA" id="ARBA00022966"/>
    </source>
</evidence>
<dbReference type="InterPro" id="IPR009048">
    <property type="entry name" value="A-macroglobulin_rcpt-bd"/>
</dbReference>
<evidence type="ECO:0000256" key="8">
    <source>
        <dbReference type="ARBA" id="ARBA00022875"/>
    </source>
</evidence>
<dbReference type="InterPro" id="IPR011626">
    <property type="entry name" value="Alpha-macroglobulin_TED"/>
</dbReference>
<evidence type="ECO:0000256" key="12">
    <source>
        <dbReference type="ARBA" id="ARBA00023180"/>
    </source>
</evidence>
<dbReference type="InterPro" id="IPR008930">
    <property type="entry name" value="Terpenoid_cyclase/PrenylTrfase"/>
</dbReference>
<dbReference type="PROSITE" id="PS01177">
    <property type="entry name" value="ANAPHYLATOXIN_1"/>
    <property type="match status" value="1"/>
</dbReference>
<comment type="subunit">
    <text evidence="17">In absence of complement activation, the C3 precursor is first processed by the removal of 4 Arg residues, forming two chains, beta and alpha, linked by a disulfide bond.</text>
</comment>
<keyword evidence="8" id="KW-0180">Complement pathway</keyword>
<dbReference type="InterPro" id="IPR036595">
    <property type="entry name" value="A-macroglobulin_rcpt-bd_sf"/>
</dbReference>
<dbReference type="Pfam" id="PF01821">
    <property type="entry name" value="ANATO"/>
    <property type="match status" value="1"/>
</dbReference>
<evidence type="ECO:0000256" key="19">
    <source>
        <dbReference type="SAM" id="SignalP"/>
    </source>
</evidence>
<dbReference type="EMBL" id="FR906223">
    <property type="protein sequence ID" value="CDQ83638.1"/>
    <property type="molecule type" value="Genomic_DNA"/>
</dbReference>
<gene>
    <name evidence="22" type="ORF">GSONMT00020946001</name>
</gene>
<evidence type="ECO:0000256" key="6">
    <source>
        <dbReference type="ARBA" id="ARBA00022685"/>
    </source>
</evidence>
<dbReference type="GO" id="GO:0006957">
    <property type="term" value="P:complement activation, alternative pathway"/>
    <property type="evidence" value="ECO:0007669"/>
    <property type="project" value="UniProtKB-KW"/>
</dbReference>
<dbReference type="FunFam" id="2.60.40.690:FF:000004">
    <property type="entry name" value="Complement C3"/>
    <property type="match status" value="1"/>
</dbReference>
<reference evidence="22" key="2">
    <citation type="submission" date="2014-03" db="EMBL/GenBank/DDBJ databases">
        <authorList>
            <person name="Genoscope - CEA"/>
        </authorList>
    </citation>
    <scope>NUCLEOTIDE SEQUENCE</scope>
</reference>
<dbReference type="GO" id="GO:0004866">
    <property type="term" value="F:endopeptidase inhibitor activity"/>
    <property type="evidence" value="ECO:0007669"/>
    <property type="project" value="InterPro"/>
</dbReference>
<dbReference type="Gene3D" id="1.20.91.20">
    <property type="entry name" value="Anaphylotoxins (complement system)"/>
    <property type="match status" value="1"/>
</dbReference>
<evidence type="ECO:0000256" key="13">
    <source>
        <dbReference type="ARBA" id="ARBA00023198"/>
    </source>
</evidence>
<feature type="domain" description="Anaphylatoxin-like" evidence="20">
    <location>
        <begin position="687"/>
        <end position="722"/>
    </location>
</feature>
<dbReference type="SMART" id="SM00104">
    <property type="entry name" value="ANATO"/>
    <property type="match status" value="1"/>
</dbReference>
<organism evidence="22 23">
    <name type="scientific">Oncorhynchus mykiss</name>
    <name type="common">Rainbow trout</name>
    <name type="synonym">Salmo gairdneri</name>
    <dbReference type="NCBI Taxonomy" id="8022"/>
    <lineage>
        <taxon>Eukaryota</taxon>
        <taxon>Metazoa</taxon>
        <taxon>Chordata</taxon>
        <taxon>Craniata</taxon>
        <taxon>Vertebrata</taxon>
        <taxon>Euteleostomi</taxon>
        <taxon>Actinopterygii</taxon>
        <taxon>Neopterygii</taxon>
        <taxon>Teleostei</taxon>
        <taxon>Protacanthopterygii</taxon>
        <taxon>Salmoniformes</taxon>
        <taxon>Salmonidae</taxon>
        <taxon>Salmoninae</taxon>
        <taxon>Oncorhynchus</taxon>
    </lineage>
</organism>
<keyword evidence="19" id="KW-0732">Signal</keyword>
<dbReference type="PaxDb" id="8022-A0A060XVF4"/>
<feature type="signal peptide" evidence="19">
    <location>
        <begin position="1"/>
        <end position="16"/>
    </location>
</feature>
<dbReference type="InterPro" id="IPR048848">
    <property type="entry name" value="C3_CUB2"/>
</dbReference>
<dbReference type="FunFam" id="2.40.50.120:FF:000013">
    <property type="entry name" value="Complement C3"/>
    <property type="match status" value="1"/>
</dbReference>
<dbReference type="CDD" id="cd02896">
    <property type="entry name" value="complement_C3_C4_C5"/>
    <property type="match status" value="1"/>
</dbReference>
<dbReference type="Gene3D" id="2.60.40.690">
    <property type="entry name" value="Alpha-macroglobulin, receptor-binding domain"/>
    <property type="match status" value="1"/>
</dbReference>
<reference evidence="22" key="1">
    <citation type="journal article" date="2014" name="Nat. Commun.">
        <title>The rainbow trout genome provides novel insights into evolution after whole-genome duplication in vertebrates.</title>
        <authorList>
            <person name="Berthelot C."/>
            <person name="Brunet F."/>
            <person name="Chalopin D."/>
            <person name="Juanchich A."/>
            <person name="Bernard M."/>
            <person name="Noel B."/>
            <person name="Bento P."/>
            <person name="Da Silva C."/>
            <person name="Labadie K."/>
            <person name="Alberti A."/>
            <person name="Aury J.M."/>
            <person name="Louis A."/>
            <person name="Dehais P."/>
            <person name="Bardou P."/>
            <person name="Montfort J."/>
            <person name="Klopp C."/>
            <person name="Cabau C."/>
            <person name="Gaspin C."/>
            <person name="Thorgaard G.H."/>
            <person name="Boussaha M."/>
            <person name="Quillet E."/>
            <person name="Guyomard R."/>
            <person name="Galiana D."/>
            <person name="Bobe J."/>
            <person name="Volff J.N."/>
            <person name="Genet C."/>
            <person name="Wincker P."/>
            <person name="Jaillon O."/>
            <person name="Roest Crollius H."/>
            <person name="Guiguen Y."/>
        </authorList>
    </citation>
    <scope>NUCLEOTIDE SEQUENCE [LARGE SCALE GENOMIC DNA]</scope>
</reference>
<dbReference type="InterPro" id="IPR040839">
    <property type="entry name" value="MG4"/>
</dbReference>
<evidence type="ECO:0000256" key="7">
    <source>
        <dbReference type="ARBA" id="ARBA00022859"/>
    </source>
</evidence>
<dbReference type="SUPFAM" id="SSF50242">
    <property type="entry name" value="TIMP-like"/>
    <property type="match status" value="1"/>
</dbReference>
<dbReference type="InterPro" id="IPR019742">
    <property type="entry name" value="MacrogloblnA2_CS"/>
</dbReference>
<evidence type="ECO:0000256" key="14">
    <source>
        <dbReference type="ARBA" id="ARBA00093362"/>
    </source>
</evidence>
<evidence type="ECO:0000313" key="23">
    <source>
        <dbReference type="Proteomes" id="UP000193380"/>
    </source>
</evidence>
<dbReference type="Pfam" id="PF17791">
    <property type="entry name" value="MG3"/>
    <property type="match status" value="1"/>
</dbReference>
<dbReference type="PANTHER" id="PTHR11412:SF81">
    <property type="entry name" value="COMPLEMENT C3"/>
    <property type="match status" value="1"/>
</dbReference>
<sequence>MLLAAVALSLPMLSNGEVLYVMSAPNPLRVGSMERVFVEAQDYSGDDFNVKITVKNFPAKDQQLPSTSVSLNLVNKYQALIDVTILEGLGFFDEDYTVNQYVYLQAEFPGHLLEKVVLVSFQTGYLFVQTDKTIYTPESKVYYRVFALNSGLEPVSDIINVEIMNPDGITLKQNNYKPHNGIISGHFPIPEITRNGNWKVVSNFKNNPHKNFTADFEVKEYVLPSFEVILKVSKSFFHVDDVELSVNIDARYLFGEPVTGFGFVVFGVIQGDGRTSFPGSLQRVELIKGVGKAVLKRQHIEKTFPDINNLLQKSLYISVNVLTDTGSEMVKAEKKGIFIVKSPYSIHFKKTPLYFKPGMPYDISVYVTNPDDSPAKDIDVEASHKHQQVQGKTHENGIAKMTINTDVGTAELPITASSKPKLVKTNVNGLRDDRQGTQMMTAKPYKSKDNSQNYIHINIHSAEVKIGERLKVDLSLGSSPAAQHSKHEITYLILSKGQLISSQRLEWRKGQGLVNTHYLTVNKDMIPSFRIVAYYHVGQKEVVSDSVWVDVKDTCMGSLKVDAVSPRASYAPGAEVTLSVIGDSEARVGLVAVDNGVYVLNDKNRLTQTKIWDMIEKHDTGCTAGSGMDSMGVFYDAGLVFASSGAGHTRERTVSSCPVNSRRRRAVTINDVVTTLASQYIGLERQCCMDGMRKNILDYTCERRAQYISDGTDCVEAFLKCCREMATKREEAKTDQLILARSEEEDEDFESFNDIISRSFFPESWLWIEESLPRCPDNKQCPVHNRKITLPGSITSWQITAIGLSKTHGICVSEPLKLIVWKNFFLDLKLPYSAVRNEQLEIKAILHNYMEGSITVRVELRETPDVCSSASKKGRYIVTVMVDPRSTRSVPFVIIPMKLGLHTIEVKASVRDWGGRDGVKKELRVVPEGVLTRLQVKKVELDPAKHGGTDTVRVRSGPLANQVPNTPARTHISVTGEQLASTIEAAISGSPLGDLLRQPGGCGEQNMIGMTLPLIATHYLDTTKQWDKVGLERRNQAVSYIQRGYEQELAYRKKDGSYAAFDNEPSGTWLTAYVAKVFAMANPLIVISEDVLCSAVKWLVMKRQRPNGIFEETGKLLHPTMMGDVLGKDVDDTLTAFVLITMQEAHTICIKDDGIRNLPESIEKAKQYLEFRNQHLTNPYSVAITSYALANEGKLNQSILFKHSSTDRTHWPVSENHLLTLEATAYALLALVKAGAFEEAGPIVRWLKSQGFQRGGDSSTQSTIMVFQAVAEYMAKAGKVKDIDLNVDIDISGRTEVVKWSFSKSTALLTRTDKVQQHDNFTVTAKGTGLGELLVTTIYYATPIEKNQDCKNFVLDVDLIKQAKVALNGAQETYMLHIDVLFKSDRNATMTILDISLLTGFVVEVQDLKQLSTGTERYIQRFEMDKKLSERGSLIIYLDQVSNKLADKVAFRIHKVQDVGLLQPVGVTVYEYYAQENRCVKFYHPNKKDGTLNRLCQEDVCRCAEESCSFQKKHGDMSKVKLLDKACEAGMDYVFKASLVNATLESYTDTYLMEIKRIIKEGTDLLLNGEKRLFLAHPSCRKALDLEEGQSYLLMGDTAALIQSGDRFEYVLGERTWIESWPTSDECSIQGPTRERCLEINDFVHVMENEGWLTYIGHDQRFCVRHSSF</sequence>
<dbReference type="SMART" id="SM00643">
    <property type="entry name" value="C345C"/>
    <property type="match status" value="1"/>
</dbReference>
<dbReference type="Pfam" id="PF01835">
    <property type="entry name" value="MG2"/>
    <property type="match status" value="1"/>
</dbReference>
<keyword evidence="10" id="KW-1015">Disulfide bond</keyword>
<dbReference type="InterPro" id="IPR001599">
    <property type="entry name" value="Macroglobln_a2"/>
</dbReference>
<dbReference type="Proteomes" id="UP000193380">
    <property type="component" value="Unassembled WGS sequence"/>
</dbReference>
<dbReference type="InterPro" id="IPR011625">
    <property type="entry name" value="A2M_N_BRD"/>
</dbReference>
<dbReference type="InterPro" id="IPR018081">
    <property type="entry name" value="Anaphylatoxin_comp_syst"/>
</dbReference>
<dbReference type="Pfam" id="PF00207">
    <property type="entry name" value="A2M"/>
    <property type="match status" value="1"/>
</dbReference>
<dbReference type="STRING" id="8022.A0A060XVF4"/>
<evidence type="ECO:0000256" key="17">
    <source>
        <dbReference type="ARBA" id="ARBA00093484"/>
    </source>
</evidence>
<keyword evidence="9" id="KW-0882">Thioester bond</keyword>
<name>A0A060XVF4_ONCMY</name>
<evidence type="ECO:0000259" key="20">
    <source>
        <dbReference type="PROSITE" id="PS01178"/>
    </source>
</evidence>
<dbReference type="GO" id="GO:0006954">
    <property type="term" value="P:inflammatory response"/>
    <property type="evidence" value="ECO:0007669"/>
    <property type="project" value="UniProtKB-KW"/>
</dbReference>
<keyword evidence="11" id="KW-0179">Complement alternate pathway</keyword>
<dbReference type="PROSITE" id="PS00477">
    <property type="entry name" value="ALPHA_2_MACROGLOBULIN"/>
    <property type="match status" value="1"/>
</dbReference>
<dbReference type="GO" id="GO:0009986">
    <property type="term" value="C:cell surface"/>
    <property type="evidence" value="ECO:0007669"/>
    <property type="project" value="UniProtKB-SubCell"/>
</dbReference>
<keyword evidence="12" id="KW-0325">Glycoprotein</keyword>
<dbReference type="GO" id="GO:0005615">
    <property type="term" value="C:extracellular space"/>
    <property type="evidence" value="ECO:0007669"/>
    <property type="project" value="InterPro"/>
</dbReference>
<dbReference type="InterPro" id="IPR002890">
    <property type="entry name" value="MG2"/>
</dbReference>
<dbReference type="Gene3D" id="2.40.50.120">
    <property type="match status" value="1"/>
</dbReference>
<comment type="function">
    <text evidence="15">Mediator of local inflammatory process released following cleavage by C3 convertase. Acts by binding to its receptor, C3AR1, activating G protein-coupled receptor signaling, promoting the phosphorylation, ARRB2-mediated internalization and endocytosis of C3AR1. C3a anaphylatoxin stimulates the activation of immune cells such as mast cells and basophilic leukocytes to release inflammation agents, such as cytokines, chemokines and histamine, which promote inflammation development. Also acts as potent chemoattractant for the migration of macrophages and neutrophils to the inflamed tissues, resulting in neutralization of the inflammatory triggers by multiple ways, such as phagocytosis and generation of reactive oxidants.</text>
</comment>
<dbReference type="Gene3D" id="2.60.40.10">
    <property type="entry name" value="Immunoglobulins"/>
    <property type="match status" value="2"/>
</dbReference>
<dbReference type="InterPro" id="IPR013783">
    <property type="entry name" value="Ig-like_fold"/>
</dbReference>
<dbReference type="PROSITE" id="PS50189">
    <property type="entry name" value="NTR"/>
    <property type="match status" value="1"/>
</dbReference>
<keyword evidence="5" id="KW-0399">Innate immunity</keyword>
<dbReference type="Gene3D" id="2.60.40.1940">
    <property type="match status" value="1"/>
</dbReference>
<dbReference type="Gene3D" id="2.60.120.1540">
    <property type="match status" value="1"/>
</dbReference>
<dbReference type="Pfam" id="PF17790">
    <property type="entry name" value="MG1"/>
    <property type="match status" value="1"/>
</dbReference>
<dbReference type="PANTHER" id="PTHR11412">
    <property type="entry name" value="MACROGLOBULIN / COMPLEMENT"/>
    <property type="match status" value="1"/>
</dbReference>
<dbReference type="InterPro" id="IPR050473">
    <property type="entry name" value="A2M/Complement_sys"/>
</dbReference>
<dbReference type="InterPro" id="IPR041425">
    <property type="entry name" value="C3/4/5_MG1"/>
</dbReference>
<dbReference type="Pfam" id="PF07703">
    <property type="entry name" value="A2M_BRD"/>
    <property type="match status" value="1"/>
</dbReference>
<evidence type="ECO:0000313" key="22">
    <source>
        <dbReference type="EMBL" id="CDQ83638.1"/>
    </source>
</evidence>
<evidence type="ECO:0000256" key="18">
    <source>
        <dbReference type="ARBA" id="ARBA00093550"/>
    </source>
</evidence>
<evidence type="ECO:0000256" key="10">
    <source>
        <dbReference type="ARBA" id="ARBA00023157"/>
    </source>
</evidence>
<evidence type="ECO:0000256" key="11">
    <source>
        <dbReference type="ARBA" id="ARBA00023162"/>
    </source>
</evidence>
<dbReference type="Pfam" id="PF07677">
    <property type="entry name" value="A2M_recep"/>
    <property type="match status" value="1"/>
</dbReference>
<dbReference type="SMART" id="SM01360">
    <property type="entry name" value="A2M"/>
    <property type="match status" value="1"/>
</dbReference>
<keyword evidence="7" id="KW-0391">Immunity</keyword>
<dbReference type="Pfam" id="PF17789">
    <property type="entry name" value="MG4"/>
    <property type="match status" value="1"/>
</dbReference>
<dbReference type="InterPro" id="IPR047565">
    <property type="entry name" value="Alpha-macroglob_thiol-ester_cl"/>
</dbReference>
<dbReference type="SMART" id="SM01359">
    <property type="entry name" value="A2M_N_2"/>
    <property type="match status" value="1"/>
</dbReference>
<dbReference type="SUPFAM" id="SSF48239">
    <property type="entry name" value="Terpenoid cyclases/Protein prenyltransferases"/>
    <property type="match status" value="1"/>
</dbReference>
<evidence type="ECO:0000256" key="3">
    <source>
        <dbReference type="ARBA" id="ARBA00017018"/>
    </source>
</evidence>
<dbReference type="FunFam" id="1.20.91.20:FF:000001">
    <property type="entry name" value="Complement C3"/>
    <property type="match status" value="1"/>
</dbReference>
<dbReference type="FunFam" id="2.60.40.1930:FF:000008">
    <property type="entry name" value="Complement C3"/>
    <property type="match status" value="1"/>
</dbReference>
<dbReference type="Gene3D" id="1.50.10.20">
    <property type="match status" value="1"/>
</dbReference>
<dbReference type="InterPro" id="IPR008993">
    <property type="entry name" value="TIMP-like_OB-fold"/>
</dbReference>
<evidence type="ECO:0000259" key="21">
    <source>
        <dbReference type="PROSITE" id="PS50189"/>
    </source>
</evidence>
<dbReference type="SMART" id="SM01361">
    <property type="entry name" value="A2M_recep"/>
    <property type="match status" value="1"/>
</dbReference>
<dbReference type="Pfam" id="PF07678">
    <property type="entry name" value="TED_complement"/>
    <property type="match status" value="1"/>
</dbReference>
<comment type="function">
    <text evidence="14">Non-enzymatic component of C5 convertase. Generated following cleavage by C3 convertase, it covalently attaches to the surface of pathogens, where it acts as an opsonin that marks the surface of antigens for removal. Complement C3b binds covalently via its reactive thioester, to cell surface carbohydrates or immune aggregates. Together with complement C4b, it then recruits the serine protease complement C2b to form the C5 convertase, which cleaves and activate C5, the next component of the complement pathways. In the alternative complement pathway, recruits the serine protease CFB to form the C5 convertase that cleaves and activates C5.</text>
</comment>
<dbReference type="Gene3D" id="2.60.40.1930">
    <property type="match status" value="3"/>
</dbReference>
<dbReference type="Gene3D" id="2.20.130.20">
    <property type="match status" value="1"/>
</dbReference>
<dbReference type="MEROPS" id="I39.950"/>
<keyword evidence="6" id="KW-0165">Cleavage on pair of basic residues</keyword>
<accession>A0A060XVF4</accession>
<dbReference type="InterPro" id="IPR041555">
    <property type="entry name" value="MG3"/>
</dbReference>
<comment type="subcellular location">
    <subcellularLocation>
        <location evidence="1">Cell surface</location>
    </subcellularLocation>
    <subcellularLocation>
        <location evidence="2">Secreted</location>
    </subcellularLocation>
</comment>
<keyword evidence="13" id="KW-0395">Inflammatory response</keyword>
<evidence type="ECO:0000256" key="2">
    <source>
        <dbReference type="ARBA" id="ARBA00004613"/>
    </source>
</evidence>
<dbReference type="FunFam" id="2.60.40.1940:FF:000001">
    <property type="entry name" value="Complement component C3"/>
    <property type="match status" value="1"/>
</dbReference>
<dbReference type="PROSITE" id="PS01178">
    <property type="entry name" value="ANAPHYLATOXIN_2"/>
    <property type="match status" value="1"/>
</dbReference>
<feature type="domain" description="NTR" evidence="21">
    <location>
        <begin position="1508"/>
        <end position="1637"/>
    </location>
</feature>
<dbReference type="FunFam" id="2.20.130.20:FF:000001">
    <property type="entry name" value="Complement C3"/>
    <property type="match status" value="1"/>
</dbReference>
<dbReference type="SMART" id="SM01419">
    <property type="entry name" value="Thiol-ester_cl"/>
    <property type="match status" value="1"/>
</dbReference>
<dbReference type="FunFam" id="2.60.40.1930:FF:000006">
    <property type="entry name" value="Complement C3"/>
    <property type="match status" value="1"/>
</dbReference>
<dbReference type="Gene3D" id="6.20.50.160">
    <property type="match status" value="1"/>
</dbReference>
<dbReference type="CDD" id="cd00017">
    <property type="entry name" value="ANATO"/>
    <property type="match status" value="1"/>
</dbReference>
<comment type="function">
    <text evidence="16">Precursor of non-enzymatic components of the classical, alternative, lectin and GZMK complement pathways, which consist in a cascade of proteins that leads to phagocytosis and breakdown of pathogens and signaling that strengthens the adaptive immune system.</text>
</comment>
<protein>
    <recommendedName>
        <fullName evidence="3">Complement C3</fullName>
    </recommendedName>
</protein>
<dbReference type="SUPFAM" id="SSF49410">
    <property type="entry name" value="Alpha-macroglobulin receptor domain"/>
    <property type="match status" value="1"/>
</dbReference>
<dbReference type="SUPFAM" id="SSF47686">
    <property type="entry name" value="Anaphylotoxins (complement system)"/>
    <property type="match status" value="1"/>
</dbReference>
<dbReference type="InterPro" id="IPR018933">
    <property type="entry name" value="Netrin_module_non-TIMP"/>
</dbReference>
<evidence type="ECO:0000256" key="15">
    <source>
        <dbReference type="ARBA" id="ARBA00093364"/>
    </source>
</evidence>
<feature type="chain" id="PRO_5001590992" description="Complement C3" evidence="19">
    <location>
        <begin position="17"/>
        <end position="1669"/>
    </location>
</feature>
<comment type="subunit">
    <text evidence="18">Complement C3b is composed of complement C3b and complement C3 beta chains that are associated via disulfide bonds. Non-enzymatic component of the C5 convertase, also named C4bC2bC3b, composed of the serine protease complement C2b (C2), complement C3b, as well as complement C4b (C4). Non-enzymatic component of the C5 convertase of the alternative complement pathways composed of the serine protease complement CFB and complement C3b. Interacts with CFP; interaction takes place together with CFB in the alternative complement system and allows the complex to become active. Interacts with CR1 (via Sushi 8 and Sushi 9 domains). Interacts with CFH.</text>
</comment>
<evidence type="ECO:0000256" key="4">
    <source>
        <dbReference type="ARBA" id="ARBA00022525"/>
    </source>
</evidence>
<dbReference type="InterPro" id="IPR001134">
    <property type="entry name" value="Netrin_domain"/>
</dbReference>
<dbReference type="Pfam" id="PF21308">
    <property type="entry name" value="C3_CUB2"/>
    <property type="match status" value="1"/>
</dbReference>
<evidence type="ECO:0000256" key="5">
    <source>
        <dbReference type="ARBA" id="ARBA00022588"/>
    </source>
</evidence>
<dbReference type="InterPro" id="IPR000020">
    <property type="entry name" value="Anaphylatoxin/fibulin"/>
</dbReference>
<dbReference type="Pfam" id="PF01759">
    <property type="entry name" value="NTR"/>
    <property type="match status" value="1"/>
</dbReference>
<evidence type="ECO:0000256" key="16">
    <source>
        <dbReference type="ARBA" id="ARBA00093409"/>
    </source>
</evidence>
<keyword evidence="4" id="KW-0964">Secreted</keyword>
<dbReference type="GO" id="GO:0006958">
    <property type="term" value="P:complement activation, classical pathway"/>
    <property type="evidence" value="ECO:0007669"/>
    <property type="project" value="UniProtKB-KW"/>
</dbReference>
<evidence type="ECO:0000256" key="1">
    <source>
        <dbReference type="ARBA" id="ARBA00004241"/>
    </source>
</evidence>
<dbReference type="FunFam" id="1.50.10.20:FF:000008">
    <property type="entry name" value="Complement C3"/>
    <property type="match status" value="1"/>
</dbReference>